<dbReference type="Proteomes" id="UP000053392">
    <property type="component" value="Unassembled WGS sequence"/>
</dbReference>
<dbReference type="AlphaFoldDB" id="A0A0D0V2Q9"/>
<dbReference type="OrthoDB" id="2577060at2759"/>
<gene>
    <name evidence="1" type="ORF">I313_02817</name>
</gene>
<protein>
    <submittedName>
        <fullName evidence="1">Uncharacterized protein</fullName>
    </submittedName>
</protein>
<sequence>MRATDFSHQANLKTVFYDRKDKKWAKLDLVDKYRRRTGKVLGVPSQSQNSCRSKKDGAITPDASLIGHVKDPSCLLGWKPMLYAVVELKWTELATHLAGDDKRKCDKITLEYLCQEGVFQTMWYVILGFAISHCTFALSLTNEYFYRIVYLDRSSTSKNPVLALETDSELLEKVRQHFRPDGNSVEELAELTDFWSSPPNCLISNRANSTLNKEARYRLDATIFLFLAHVASLPNATLPQRPSPPCGLGL</sequence>
<name>A0A0D0V2Q9_9TREE</name>
<evidence type="ECO:0000313" key="2">
    <source>
        <dbReference type="Proteomes" id="UP000053392"/>
    </source>
</evidence>
<accession>A0A0D0V2Q9</accession>
<reference evidence="1 2" key="1">
    <citation type="submission" date="2015-01" db="EMBL/GenBank/DDBJ databases">
        <title>The Genome Sequence of Cryptococcus gattii Ram5.</title>
        <authorList>
            <consortium name="The Broad Institute Genomics Platform"/>
            <person name="Cuomo C."/>
            <person name="Litvintseva A."/>
            <person name="Chen Y."/>
            <person name="Heitman J."/>
            <person name="Sun S."/>
            <person name="Springer D."/>
            <person name="Dromer F."/>
            <person name="Young S."/>
            <person name="Zeng Q."/>
            <person name="Gargeya S."/>
            <person name="Abouelleil A."/>
            <person name="Alvarado L."/>
            <person name="Chapman S.B."/>
            <person name="Gainer-Dewar J."/>
            <person name="Goldberg J."/>
            <person name="Griggs A."/>
            <person name="Gujja S."/>
            <person name="Hansen M."/>
            <person name="Howarth C."/>
            <person name="Imamovic A."/>
            <person name="Larimer J."/>
            <person name="Murphy C."/>
            <person name="Naylor J."/>
            <person name="Pearson M."/>
            <person name="Priest M."/>
            <person name="Roberts A."/>
            <person name="Saif S."/>
            <person name="Shea T."/>
            <person name="Sykes S."/>
            <person name="Wortman J."/>
            <person name="Nusbaum C."/>
            <person name="Birren B."/>
        </authorList>
    </citation>
    <scope>NUCLEOTIDE SEQUENCE [LARGE SCALE GENOMIC DNA]</scope>
    <source>
        <strain evidence="1 2">Ram5</strain>
    </source>
</reference>
<proteinExistence type="predicted"/>
<organism evidence="1 2">
    <name type="scientific">Cryptococcus deuterogattii Ram5</name>
    <dbReference type="NCBI Taxonomy" id="1296110"/>
    <lineage>
        <taxon>Eukaryota</taxon>
        <taxon>Fungi</taxon>
        <taxon>Dikarya</taxon>
        <taxon>Basidiomycota</taxon>
        <taxon>Agaricomycotina</taxon>
        <taxon>Tremellomycetes</taxon>
        <taxon>Tremellales</taxon>
        <taxon>Cryptococcaceae</taxon>
        <taxon>Cryptococcus</taxon>
        <taxon>Cryptococcus gattii species complex</taxon>
    </lineage>
</organism>
<dbReference type="HOGENOM" id="CLU_1111345_0_0_1"/>
<evidence type="ECO:0000313" key="1">
    <source>
        <dbReference type="EMBL" id="KIR41681.1"/>
    </source>
</evidence>
<keyword evidence="2" id="KW-1185">Reference proteome</keyword>
<dbReference type="EMBL" id="KN847900">
    <property type="protein sequence ID" value="KIR41681.1"/>
    <property type="molecule type" value="Genomic_DNA"/>
</dbReference>